<gene>
    <name evidence="4" type="ORF">U2F25_00920</name>
</gene>
<feature type="transmembrane region" description="Helical" evidence="2">
    <location>
        <begin position="12"/>
        <end position="41"/>
    </location>
</feature>
<dbReference type="RefSeq" id="WP_322438716.1">
    <property type="nucleotide sequence ID" value="NZ_JAXOTQ010000001.1"/>
</dbReference>
<feature type="transmembrane region" description="Helical" evidence="2">
    <location>
        <begin position="180"/>
        <end position="200"/>
    </location>
</feature>
<feature type="transmembrane region" description="Helical" evidence="2">
    <location>
        <begin position="53"/>
        <end position="75"/>
    </location>
</feature>
<reference evidence="4 5" key="1">
    <citation type="submission" date="2023-12" db="EMBL/GenBank/DDBJ databases">
        <title>Micromonospora sp. nov., isolated from Atacama Desert.</title>
        <authorList>
            <person name="Carro L."/>
            <person name="Golinska P."/>
            <person name="Klenk H.-P."/>
            <person name="Goodfellow M."/>
        </authorList>
    </citation>
    <scope>NUCLEOTIDE SEQUENCE [LARGE SCALE GENOMIC DNA]</scope>
    <source>
        <strain evidence="4 5">4G53</strain>
    </source>
</reference>
<keyword evidence="2" id="KW-0812">Transmembrane</keyword>
<dbReference type="Pfam" id="PF07158">
    <property type="entry name" value="MatC_N"/>
    <property type="match status" value="1"/>
</dbReference>
<dbReference type="InterPro" id="IPR030676">
    <property type="entry name" value="CitT-rel"/>
</dbReference>
<dbReference type="Proteomes" id="UP001290101">
    <property type="component" value="Unassembled WGS sequence"/>
</dbReference>
<evidence type="ECO:0000256" key="1">
    <source>
        <dbReference type="SAM" id="MobiDB-lite"/>
    </source>
</evidence>
<accession>A0ABU5J615</accession>
<protein>
    <submittedName>
        <fullName evidence="4">SLC13 family permease</fullName>
    </submittedName>
</protein>
<dbReference type="EMBL" id="JAXOTQ010000001">
    <property type="protein sequence ID" value="MDZ5488036.1"/>
    <property type="molecule type" value="Genomic_DNA"/>
</dbReference>
<dbReference type="PANTHER" id="PTHR42826">
    <property type="entry name" value="DICARBOXYLATE TRANSPORTER 2.1, CHLOROPLASTIC"/>
    <property type="match status" value="1"/>
</dbReference>
<dbReference type="InterPro" id="IPR009827">
    <property type="entry name" value="MatC_N"/>
</dbReference>
<name>A0ABU5J615_9ACTN</name>
<feature type="transmembrane region" description="Helical" evidence="2">
    <location>
        <begin position="485"/>
        <end position="506"/>
    </location>
</feature>
<feature type="region of interest" description="Disordered" evidence="1">
    <location>
        <begin position="222"/>
        <end position="254"/>
    </location>
</feature>
<feature type="transmembrane region" description="Helical" evidence="2">
    <location>
        <begin position="317"/>
        <end position="348"/>
    </location>
</feature>
<sequence length="507" mass="51722">MSVELVSILVLALIFVIATIRPVNLGALAIVAAFIVGISVLDGEDLGEKTDAVFAGFPGDLFVILVGVTYLFAIAKANGTVDWLIQTAVRLVGGRVGLIPWIMFLVTACLTAIGAVVPAAVAIIAPIGLGFARRYKINPLMMGLLIINGASAGGFSPISIFGSITNGVVEKAGLPGNPTLLFLASFLVNLAISLAAYFMWGGRELLTRRALDTGTGTIDEADLVSATRTGTTRDRRAEPAADPAAEGASDSGVSLADEDAAGARPAGGAVAVAAGSAPSPVPAQATRSSGGAATTTTTVPAEAEASLRLDRDRIMTVIGLLGLAVAALFFDLNVGMVAVTVAAILTLLSPESAKNAVNHVAWPTVLLVCGIVMYVGVMQSIGTIDWLGQEVATIGAPLMAALVICFIGGAVSAFASTTGILGALIPLAVPFLTGSNAVGAVGLITALALSSSIVDSSPYSTSGALTVANATDEQREYVYQGLMRWGFSMVVIIPIVTWLIFVVPGWL</sequence>
<keyword evidence="2" id="KW-1133">Transmembrane helix</keyword>
<feature type="transmembrane region" description="Helical" evidence="2">
    <location>
        <begin position="431"/>
        <end position="449"/>
    </location>
</feature>
<evidence type="ECO:0000256" key="2">
    <source>
        <dbReference type="SAM" id="Phobius"/>
    </source>
</evidence>
<feature type="domain" description="Dicarboxylate carrier MatC N-terminal" evidence="3">
    <location>
        <begin position="1"/>
        <end position="154"/>
    </location>
</feature>
<feature type="transmembrane region" description="Helical" evidence="2">
    <location>
        <begin position="140"/>
        <end position="160"/>
    </location>
</feature>
<keyword evidence="2" id="KW-0472">Membrane</keyword>
<feature type="transmembrane region" description="Helical" evidence="2">
    <location>
        <begin position="360"/>
        <end position="377"/>
    </location>
</feature>
<proteinExistence type="predicted"/>
<feature type="region of interest" description="Disordered" evidence="1">
    <location>
        <begin position="280"/>
        <end position="300"/>
    </location>
</feature>
<evidence type="ECO:0000259" key="3">
    <source>
        <dbReference type="Pfam" id="PF07158"/>
    </source>
</evidence>
<evidence type="ECO:0000313" key="5">
    <source>
        <dbReference type="Proteomes" id="UP001290101"/>
    </source>
</evidence>
<evidence type="ECO:0000313" key="4">
    <source>
        <dbReference type="EMBL" id="MDZ5488036.1"/>
    </source>
</evidence>
<feature type="transmembrane region" description="Helical" evidence="2">
    <location>
        <begin position="101"/>
        <end position="128"/>
    </location>
</feature>
<keyword evidence="5" id="KW-1185">Reference proteome</keyword>
<organism evidence="4 5">
    <name type="scientific">Micromonospora sicca</name>
    <dbReference type="NCBI Taxonomy" id="2202420"/>
    <lineage>
        <taxon>Bacteria</taxon>
        <taxon>Bacillati</taxon>
        <taxon>Actinomycetota</taxon>
        <taxon>Actinomycetes</taxon>
        <taxon>Micromonosporales</taxon>
        <taxon>Micromonosporaceae</taxon>
        <taxon>Micromonospora</taxon>
    </lineage>
</organism>
<comment type="caution">
    <text evidence="4">The sequence shown here is derived from an EMBL/GenBank/DDBJ whole genome shotgun (WGS) entry which is preliminary data.</text>
</comment>
<feature type="transmembrane region" description="Helical" evidence="2">
    <location>
        <begin position="398"/>
        <end position="425"/>
    </location>
</feature>
<feature type="compositionally biased region" description="Low complexity" evidence="1">
    <location>
        <begin position="240"/>
        <end position="252"/>
    </location>
</feature>